<sequence length="413" mass="44952">MKLTQIIFEGGRMAAQALRANPLRSFLSLLGMTLGIFLIITVNTVVDSLEKSIRDSVEQVGSDVLYVQKWPWGGGGEYPWWKIWQHPEPKYEEMGKLKGRLKYADAMSYLISINSNLNYRSNTVESVGVAGVSFEYSQIWGVPIEVGRYFSPQESAGGANVALVGHDVAEGLFGPLNPIGKEVRVLGEKVRIIGVFEKEGEKLIGESHDELFVVPVEFMLKKVNEDELQGTIMVKAKEGIEIDMLKDEVEGVMRGVRRLRPVAENNFAINEISVLQNGLDSMFTAIGLGGSIIGGFALLAGGFGIANIMFVSVSERTNQIGVQKALGAKARFILMQFISESVTLSLAGGVLGLLLTYALVLIGDLMFDSFDIFLSTNNIITGLIVSAVIGVVFGLLPALRASKMDPVEAIRQS</sequence>
<evidence type="ECO:0000313" key="10">
    <source>
        <dbReference type="EMBL" id="KAB2808151.1"/>
    </source>
</evidence>
<dbReference type="OrthoDB" id="9770036at2"/>
<feature type="transmembrane region" description="Helical" evidence="7">
    <location>
        <begin position="282"/>
        <end position="311"/>
    </location>
</feature>
<keyword evidence="4 7" id="KW-1133">Transmembrane helix</keyword>
<dbReference type="PANTHER" id="PTHR30572:SF4">
    <property type="entry name" value="ABC TRANSPORTER PERMEASE YTRF"/>
    <property type="match status" value="1"/>
</dbReference>
<keyword evidence="2" id="KW-1003">Cell membrane</keyword>
<gene>
    <name evidence="10" type="ORF">F8C67_11320</name>
</gene>
<feature type="transmembrane region" description="Helical" evidence="7">
    <location>
        <begin position="332"/>
        <end position="359"/>
    </location>
</feature>
<protein>
    <submittedName>
        <fullName evidence="10">FtsX-like permease family protein</fullName>
    </submittedName>
</protein>
<dbReference type="EMBL" id="WBVO01000009">
    <property type="protein sequence ID" value="KAB2808151.1"/>
    <property type="molecule type" value="Genomic_DNA"/>
</dbReference>
<feature type="transmembrane region" description="Helical" evidence="7">
    <location>
        <begin position="26"/>
        <end position="46"/>
    </location>
</feature>
<accession>A0A6N6RES3</accession>
<evidence type="ECO:0000256" key="3">
    <source>
        <dbReference type="ARBA" id="ARBA00022692"/>
    </source>
</evidence>
<dbReference type="Pfam" id="PF12704">
    <property type="entry name" value="MacB_PCD"/>
    <property type="match status" value="1"/>
</dbReference>
<dbReference type="InterPro" id="IPR050250">
    <property type="entry name" value="Macrolide_Exporter_MacB"/>
</dbReference>
<comment type="caution">
    <text evidence="10">The sequence shown here is derived from an EMBL/GenBank/DDBJ whole genome shotgun (WGS) entry which is preliminary data.</text>
</comment>
<evidence type="ECO:0000256" key="2">
    <source>
        <dbReference type="ARBA" id="ARBA00022475"/>
    </source>
</evidence>
<evidence type="ECO:0000259" key="8">
    <source>
        <dbReference type="Pfam" id="PF02687"/>
    </source>
</evidence>
<dbReference type="InterPro" id="IPR025857">
    <property type="entry name" value="MacB_PCD"/>
</dbReference>
<keyword evidence="11" id="KW-1185">Reference proteome</keyword>
<evidence type="ECO:0000256" key="4">
    <source>
        <dbReference type="ARBA" id="ARBA00022989"/>
    </source>
</evidence>
<evidence type="ECO:0000256" key="1">
    <source>
        <dbReference type="ARBA" id="ARBA00004651"/>
    </source>
</evidence>
<evidence type="ECO:0000256" key="5">
    <source>
        <dbReference type="ARBA" id="ARBA00023136"/>
    </source>
</evidence>
<dbReference type="RefSeq" id="WP_151667964.1">
    <property type="nucleotide sequence ID" value="NZ_WBVO01000009.1"/>
</dbReference>
<keyword evidence="5 7" id="KW-0472">Membrane</keyword>
<dbReference type="InterPro" id="IPR003838">
    <property type="entry name" value="ABC3_permease_C"/>
</dbReference>
<reference evidence="10 11" key="1">
    <citation type="submission" date="2019-09" db="EMBL/GenBank/DDBJ databases">
        <title>Genomes of family Cryomorphaceae.</title>
        <authorList>
            <person name="Bowman J.P."/>
        </authorList>
    </citation>
    <scope>NUCLEOTIDE SEQUENCE [LARGE SCALE GENOMIC DNA]</scope>
    <source>
        <strain evidence="10 11">LMG 25704</strain>
    </source>
</reference>
<dbReference type="GO" id="GO:0022857">
    <property type="term" value="F:transmembrane transporter activity"/>
    <property type="evidence" value="ECO:0007669"/>
    <property type="project" value="TreeGrafter"/>
</dbReference>
<keyword evidence="3 7" id="KW-0812">Transmembrane</keyword>
<name>A0A6N6RES3_9FLAO</name>
<evidence type="ECO:0000313" key="11">
    <source>
        <dbReference type="Proteomes" id="UP000468650"/>
    </source>
</evidence>
<feature type="domain" description="MacB-like periplasmic core" evidence="9">
    <location>
        <begin position="25"/>
        <end position="250"/>
    </location>
</feature>
<dbReference type="PANTHER" id="PTHR30572">
    <property type="entry name" value="MEMBRANE COMPONENT OF TRANSPORTER-RELATED"/>
    <property type="match status" value="1"/>
</dbReference>
<organism evidence="10 11">
    <name type="scientific">Phaeocystidibacter luteus</name>
    <dbReference type="NCBI Taxonomy" id="911197"/>
    <lineage>
        <taxon>Bacteria</taxon>
        <taxon>Pseudomonadati</taxon>
        <taxon>Bacteroidota</taxon>
        <taxon>Flavobacteriia</taxon>
        <taxon>Flavobacteriales</taxon>
        <taxon>Phaeocystidibacteraceae</taxon>
        <taxon>Phaeocystidibacter</taxon>
    </lineage>
</organism>
<feature type="transmembrane region" description="Helical" evidence="7">
    <location>
        <begin position="379"/>
        <end position="399"/>
    </location>
</feature>
<comment type="similarity">
    <text evidence="6">Belongs to the ABC-4 integral membrane protein family.</text>
</comment>
<dbReference type="Proteomes" id="UP000468650">
    <property type="component" value="Unassembled WGS sequence"/>
</dbReference>
<feature type="domain" description="ABC3 transporter permease C-terminal" evidence="8">
    <location>
        <begin position="292"/>
        <end position="406"/>
    </location>
</feature>
<dbReference type="GO" id="GO:0005886">
    <property type="term" value="C:plasma membrane"/>
    <property type="evidence" value="ECO:0007669"/>
    <property type="project" value="UniProtKB-SubCell"/>
</dbReference>
<dbReference type="AlphaFoldDB" id="A0A6N6RES3"/>
<evidence type="ECO:0000256" key="6">
    <source>
        <dbReference type="ARBA" id="ARBA00038076"/>
    </source>
</evidence>
<comment type="subcellular location">
    <subcellularLocation>
        <location evidence="1">Cell membrane</location>
        <topology evidence="1">Multi-pass membrane protein</topology>
    </subcellularLocation>
</comment>
<dbReference type="Pfam" id="PF02687">
    <property type="entry name" value="FtsX"/>
    <property type="match status" value="1"/>
</dbReference>
<evidence type="ECO:0000259" key="9">
    <source>
        <dbReference type="Pfam" id="PF12704"/>
    </source>
</evidence>
<evidence type="ECO:0000256" key="7">
    <source>
        <dbReference type="SAM" id="Phobius"/>
    </source>
</evidence>
<proteinExistence type="inferred from homology"/>